<keyword evidence="3" id="KW-0378">Hydrolase</keyword>
<accession>A0A4D8QUU2</accession>
<dbReference type="InterPro" id="IPR014756">
    <property type="entry name" value="Ig_E-set"/>
</dbReference>
<name>A0A4D8QUU2_AZOBR</name>
<dbReference type="InterPro" id="IPR013783">
    <property type="entry name" value="Ig-like_fold"/>
</dbReference>
<keyword evidence="6" id="KW-0614">Plasmid</keyword>
<dbReference type="SUPFAM" id="SSF53474">
    <property type="entry name" value="alpha/beta-Hydrolases"/>
    <property type="match status" value="1"/>
</dbReference>
<comment type="subcellular location">
    <subcellularLocation>
        <location evidence="1">Cytoplasm</location>
    </subcellularLocation>
</comment>
<evidence type="ECO:0000256" key="1">
    <source>
        <dbReference type="ARBA" id="ARBA00004496"/>
    </source>
</evidence>
<evidence type="ECO:0000259" key="5">
    <source>
        <dbReference type="Pfam" id="PF11806"/>
    </source>
</evidence>
<dbReference type="InterPro" id="IPR000801">
    <property type="entry name" value="Esterase-like"/>
</dbReference>
<dbReference type="GO" id="GO:0005506">
    <property type="term" value="F:iron ion binding"/>
    <property type="evidence" value="ECO:0007669"/>
    <property type="project" value="InterPro"/>
</dbReference>
<dbReference type="Pfam" id="PF11806">
    <property type="entry name" value="Enterochelin_N"/>
    <property type="match status" value="1"/>
</dbReference>
<dbReference type="GO" id="GO:0005737">
    <property type="term" value="C:cytoplasm"/>
    <property type="evidence" value="ECO:0007669"/>
    <property type="project" value="UniProtKB-SubCell"/>
</dbReference>
<geneLocation type="plasmid" evidence="6 7">
    <name>p2</name>
</geneLocation>
<dbReference type="PANTHER" id="PTHR48098">
    <property type="entry name" value="ENTEROCHELIN ESTERASE-RELATED"/>
    <property type="match status" value="1"/>
</dbReference>
<dbReference type="NCBIfam" id="NF007758">
    <property type="entry name" value="PRK10439.1"/>
    <property type="match status" value="1"/>
</dbReference>
<dbReference type="PANTHER" id="PTHR48098:SF3">
    <property type="entry name" value="IRON(III) ENTEROBACTIN ESTERASE"/>
    <property type="match status" value="1"/>
</dbReference>
<dbReference type="Pfam" id="PF00756">
    <property type="entry name" value="Esterase"/>
    <property type="match status" value="1"/>
</dbReference>
<dbReference type="Gene3D" id="2.60.40.10">
    <property type="entry name" value="Immunoglobulins"/>
    <property type="match status" value="1"/>
</dbReference>
<proteinExistence type="inferred from homology"/>
<gene>
    <name evidence="6" type="ORF">D3868_24830</name>
</gene>
<dbReference type="InterPro" id="IPR021764">
    <property type="entry name" value="Enterochelin_esterase_N"/>
</dbReference>
<dbReference type="AlphaFoldDB" id="A0A4D8QUU2"/>
<dbReference type="GO" id="GO:0008849">
    <property type="term" value="F:enterochelin esterase activity"/>
    <property type="evidence" value="ECO:0007669"/>
    <property type="project" value="InterPro"/>
</dbReference>
<evidence type="ECO:0000313" key="6">
    <source>
        <dbReference type="EMBL" id="QCO12403.1"/>
    </source>
</evidence>
<dbReference type="InterPro" id="IPR029058">
    <property type="entry name" value="AB_hydrolase_fold"/>
</dbReference>
<organism evidence="6 7">
    <name type="scientific">Azospirillum brasilense</name>
    <dbReference type="NCBI Taxonomy" id="192"/>
    <lineage>
        <taxon>Bacteria</taxon>
        <taxon>Pseudomonadati</taxon>
        <taxon>Pseudomonadota</taxon>
        <taxon>Alphaproteobacteria</taxon>
        <taxon>Rhodospirillales</taxon>
        <taxon>Azospirillaceae</taxon>
        <taxon>Azospirillum</taxon>
    </lineage>
</organism>
<protein>
    <submittedName>
        <fullName evidence="6">Enterochelin esterase</fullName>
    </submittedName>
</protein>
<dbReference type="EMBL" id="CP032341">
    <property type="protein sequence ID" value="QCO12403.1"/>
    <property type="molecule type" value="Genomic_DNA"/>
</dbReference>
<reference evidence="6 7" key="1">
    <citation type="submission" date="2018-09" db="EMBL/GenBank/DDBJ databases">
        <title>Whole genome based analysis of evolution and adaptive divergence in Indian and Brazilian strains of Azospirillum brasilense.</title>
        <authorList>
            <person name="Singh C."/>
            <person name="Tripathi A.K."/>
        </authorList>
    </citation>
    <scope>NUCLEOTIDE SEQUENCE [LARGE SCALE GENOMIC DNA]</scope>
    <source>
        <strain evidence="6 7">MTCC4038</strain>
        <plasmid evidence="6 7">p2</plasmid>
    </source>
</reference>
<comment type="similarity">
    <text evidence="4">Belongs to the Fes family.</text>
</comment>
<sequence length="549" mass="59151">MVLGVVMMVPNGCAVMPDRSPLVLDVPVSGTERDAVHSLELDDGDYVEGVLDSGADVADLRLIDQDGRPIRLLLNGTAGREVFRFVTKPGMAALRVTLPASGGYRLTLTRRIAVADQHPVRQGHLSPTIAALAETVKRGGSTDAFWQDVARRGTPLVEPLKDAPGSGQVAMTFLARGARRNVRLLGGPTSNHENLERLGQSDVWFKSFIVPVSTRLSYQIAPDVPDFPGTCRECRMAILAQLQADPLNHRPWPSDAPDRYNQVSLVELPDAPLQPGLESVWAEPAGRLIAERFTSRILGNTRNVTVYAPPGVDPAGKDTILLLLFDGPDYLDRRAPVPTMLDRLTGGGRLPPTVAVFIANPTAEARERELPANPAFATMLADELLPWLRERASIRSRPDRTVLAGSSYGGLAAVSAALARPDRFGNALSMSGSFWWHPADAPPDRPEHMAGLVASRDRRPVRFFLSAGLFEAGGDGEIGILETSRHLRDVLEAKGYEVAYRDYAAGHDLFAWRGALGDGLLALFGDGSGAVLYGHSAQAPGLKTSRAAD</sequence>
<evidence type="ECO:0000256" key="3">
    <source>
        <dbReference type="ARBA" id="ARBA00022801"/>
    </source>
</evidence>
<evidence type="ECO:0000256" key="2">
    <source>
        <dbReference type="ARBA" id="ARBA00022490"/>
    </source>
</evidence>
<evidence type="ECO:0000256" key="4">
    <source>
        <dbReference type="ARBA" id="ARBA00024201"/>
    </source>
</evidence>
<dbReference type="GO" id="GO:0006826">
    <property type="term" value="P:iron ion transport"/>
    <property type="evidence" value="ECO:0007669"/>
    <property type="project" value="InterPro"/>
</dbReference>
<evidence type="ECO:0000313" key="7">
    <source>
        <dbReference type="Proteomes" id="UP000298774"/>
    </source>
</evidence>
<feature type="domain" description="Enterochelin esterase N-terminal" evidence="5">
    <location>
        <begin position="171"/>
        <end position="275"/>
    </location>
</feature>
<dbReference type="Gene3D" id="3.40.50.1820">
    <property type="entry name" value="alpha/beta hydrolase"/>
    <property type="match status" value="1"/>
</dbReference>
<dbReference type="SUPFAM" id="SSF81296">
    <property type="entry name" value="E set domains"/>
    <property type="match status" value="1"/>
</dbReference>
<dbReference type="InterPro" id="IPR050583">
    <property type="entry name" value="Mycobacterial_A85_antigen"/>
</dbReference>
<dbReference type="Proteomes" id="UP000298774">
    <property type="component" value="Plasmid p2"/>
</dbReference>
<keyword evidence="2" id="KW-0963">Cytoplasm</keyword>